<keyword evidence="3" id="KW-0804">Transcription</keyword>
<dbReference type="GO" id="GO:0008270">
    <property type="term" value="F:zinc ion binding"/>
    <property type="evidence" value="ECO:0007669"/>
    <property type="project" value="InterPro"/>
</dbReference>
<accession>A0A2I2G9D0</accession>
<dbReference type="GeneID" id="36559980"/>
<feature type="region of interest" description="Disordered" evidence="5">
    <location>
        <begin position="608"/>
        <end position="658"/>
    </location>
</feature>
<dbReference type="CDD" id="cd12148">
    <property type="entry name" value="fungal_TF_MHR"/>
    <property type="match status" value="1"/>
</dbReference>
<evidence type="ECO:0000259" key="6">
    <source>
        <dbReference type="PROSITE" id="PS50048"/>
    </source>
</evidence>
<reference evidence="7 8" key="1">
    <citation type="submission" date="2016-12" db="EMBL/GenBank/DDBJ databases">
        <title>The genomes of Aspergillus section Nigri reveals drivers in fungal speciation.</title>
        <authorList>
            <consortium name="DOE Joint Genome Institute"/>
            <person name="Vesth T.C."/>
            <person name="Nybo J."/>
            <person name="Theobald S."/>
            <person name="Brandl J."/>
            <person name="Frisvad J.C."/>
            <person name="Nielsen K.F."/>
            <person name="Lyhne E.K."/>
            <person name="Kogle M.E."/>
            <person name="Kuo A."/>
            <person name="Riley R."/>
            <person name="Clum A."/>
            <person name="Nolan M."/>
            <person name="Lipzen A."/>
            <person name="Salamov A."/>
            <person name="Henrissat B."/>
            <person name="Wiebenga A."/>
            <person name="De Vries R.P."/>
            <person name="Grigoriev I.V."/>
            <person name="Mortensen U.H."/>
            <person name="Andersen M.R."/>
            <person name="Baker S.E."/>
        </authorList>
    </citation>
    <scope>NUCLEOTIDE SEQUENCE [LARGE SCALE GENOMIC DNA]</scope>
    <source>
        <strain evidence="7 8">IBT 23096</strain>
    </source>
</reference>
<dbReference type="Gene3D" id="4.10.240.10">
    <property type="entry name" value="Zn(2)-C6 fungal-type DNA-binding domain"/>
    <property type="match status" value="1"/>
</dbReference>
<protein>
    <submittedName>
        <fullName evidence="7">Putative C6 finger domain protein</fullName>
    </submittedName>
</protein>
<evidence type="ECO:0000256" key="4">
    <source>
        <dbReference type="ARBA" id="ARBA00023242"/>
    </source>
</evidence>
<dbReference type="SMART" id="SM00066">
    <property type="entry name" value="GAL4"/>
    <property type="match status" value="1"/>
</dbReference>
<dbReference type="InterPro" id="IPR036864">
    <property type="entry name" value="Zn2-C6_fun-type_DNA-bd_sf"/>
</dbReference>
<dbReference type="GO" id="GO:0009893">
    <property type="term" value="P:positive regulation of metabolic process"/>
    <property type="evidence" value="ECO:0007669"/>
    <property type="project" value="UniProtKB-ARBA"/>
</dbReference>
<dbReference type="Proteomes" id="UP000234275">
    <property type="component" value="Unassembled WGS sequence"/>
</dbReference>
<dbReference type="VEuPathDB" id="FungiDB:P170DRAFT_464865"/>
<keyword evidence="4" id="KW-0539">Nucleus</keyword>
<feature type="region of interest" description="Disordered" evidence="5">
    <location>
        <begin position="86"/>
        <end position="114"/>
    </location>
</feature>
<proteinExistence type="predicted"/>
<evidence type="ECO:0000256" key="1">
    <source>
        <dbReference type="ARBA" id="ARBA00023015"/>
    </source>
</evidence>
<dbReference type="PROSITE" id="PS00463">
    <property type="entry name" value="ZN2_CY6_FUNGAL_1"/>
    <property type="match status" value="1"/>
</dbReference>
<organism evidence="7 8">
    <name type="scientific">Aspergillus steynii IBT 23096</name>
    <dbReference type="NCBI Taxonomy" id="1392250"/>
    <lineage>
        <taxon>Eukaryota</taxon>
        <taxon>Fungi</taxon>
        <taxon>Dikarya</taxon>
        <taxon>Ascomycota</taxon>
        <taxon>Pezizomycotina</taxon>
        <taxon>Eurotiomycetes</taxon>
        <taxon>Eurotiomycetidae</taxon>
        <taxon>Eurotiales</taxon>
        <taxon>Aspergillaceae</taxon>
        <taxon>Aspergillus</taxon>
        <taxon>Aspergillus subgen. Circumdati</taxon>
    </lineage>
</organism>
<dbReference type="GO" id="GO:0000981">
    <property type="term" value="F:DNA-binding transcription factor activity, RNA polymerase II-specific"/>
    <property type="evidence" value="ECO:0007669"/>
    <property type="project" value="InterPro"/>
</dbReference>
<keyword evidence="2" id="KW-0238">DNA-binding</keyword>
<feature type="compositionally biased region" description="Polar residues" evidence="5">
    <location>
        <begin position="608"/>
        <end position="651"/>
    </location>
</feature>
<comment type="caution">
    <text evidence="7">The sequence shown here is derived from an EMBL/GenBank/DDBJ whole genome shotgun (WGS) entry which is preliminary data.</text>
</comment>
<sequence>MLSSLDQQRVRKGTKSCTECRRRKVRCIRLSEEAPICRRCEERGSTCIAQTFTPRSGQSKRLPSRYRIAQLESKVANLTKFVHDAEINPGNRSTAPDPAVEPILSSDDLDAGSDFEAADQPAHLRSLFHNDWLSVDPQQQNGHSQERRPKASSHLYNQARRALQRLIPPKREILNIAQSASQWLPLIYAMFPQPGAIMSPQEICESLEGMNKPDVDPISLASWLLTVALTGQQTQEPDNDNDIQLQKSYEWSKFCRAVSDAVETTIMPHDRLVSTMSGISMAMHFFRLQISQGNFRKAWVRLRHIVAIAEIMGLPKASQAIQHGRVIGTEDNEAQHHKAQLWDSLISANGLLGLVINLPPDTRRHPQAKAQALVVDGVVQPRVYLSRLTDIAAKVQQLDDLNMPPDSGPGFYSSTLALIGELKSLASQTPKQWWALDGEPQVKPDHMVQFIHNSVTVRAHLPFVMRQDIGEEYFYSRLVCMNACESAARLYRFLRGTLPPGLFCTRVLDLQVFVTTVVLLLISHNSSPSDRLGFCAHKAKTGRTVQEVTKLMTERSHDTTGARFAHTCVTTINSLHQLLQQEGPAHPQDLTLQVPLLGKVKVRRNLHQQETPQDGSISESTTNPNALRSEESSISQPQHSSKLSGSLQPPGNLQGDFLSWSVEDNSDSYFQDALMMDDFDPFTMWPDAYNGFPLMG</sequence>
<name>A0A2I2G9D0_9EURO</name>
<dbReference type="PANTHER" id="PTHR47840">
    <property type="entry name" value="ZN(II)2CYS6 TRANSCRIPTION FACTOR (EUROFUNG)-RELATED"/>
    <property type="match status" value="1"/>
</dbReference>
<dbReference type="AlphaFoldDB" id="A0A2I2G9D0"/>
<dbReference type="GO" id="GO:0003677">
    <property type="term" value="F:DNA binding"/>
    <property type="evidence" value="ECO:0007669"/>
    <property type="project" value="UniProtKB-KW"/>
</dbReference>
<dbReference type="Pfam" id="PF00172">
    <property type="entry name" value="Zn_clus"/>
    <property type="match status" value="1"/>
</dbReference>
<dbReference type="STRING" id="1392250.A0A2I2G9D0"/>
<dbReference type="EMBL" id="MSFO01000004">
    <property type="protein sequence ID" value="PLB49443.1"/>
    <property type="molecule type" value="Genomic_DNA"/>
</dbReference>
<evidence type="ECO:0000313" key="7">
    <source>
        <dbReference type="EMBL" id="PLB49443.1"/>
    </source>
</evidence>
<dbReference type="PROSITE" id="PS50048">
    <property type="entry name" value="ZN2_CY6_FUNGAL_2"/>
    <property type="match status" value="1"/>
</dbReference>
<evidence type="ECO:0000256" key="3">
    <source>
        <dbReference type="ARBA" id="ARBA00023163"/>
    </source>
</evidence>
<dbReference type="OrthoDB" id="5392779at2759"/>
<dbReference type="RefSeq" id="XP_024704745.1">
    <property type="nucleotide sequence ID" value="XM_024852282.1"/>
</dbReference>
<dbReference type="PANTHER" id="PTHR47840:SF3">
    <property type="entry name" value="ZN(II)2CYS6 TRANSCRIPTION FACTOR (EUROFUNG)"/>
    <property type="match status" value="1"/>
</dbReference>
<dbReference type="SUPFAM" id="SSF57701">
    <property type="entry name" value="Zn2/Cys6 DNA-binding domain"/>
    <property type="match status" value="1"/>
</dbReference>
<feature type="domain" description="Zn(2)-C6 fungal-type" evidence="6">
    <location>
        <begin position="16"/>
        <end position="49"/>
    </location>
</feature>
<evidence type="ECO:0000256" key="5">
    <source>
        <dbReference type="SAM" id="MobiDB-lite"/>
    </source>
</evidence>
<evidence type="ECO:0000256" key="2">
    <source>
        <dbReference type="ARBA" id="ARBA00023125"/>
    </source>
</evidence>
<gene>
    <name evidence="7" type="ORF">P170DRAFT_464865</name>
</gene>
<dbReference type="CDD" id="cd00067">
    <property type="entry name" value="GAL4"/>
    <property type="match status" value="1"/>
</dbReference>
<keyword evidence="1" id="KW-0805">Transcription regulation</keyword>
<evidence type="ECO:0000313" key="8">
    <source>
        <dbReference type="Proteomes" id="UP000234275"/>
    </source>
</evidence>
<keyword evidence="8" id="KW-1185">Reference proteome</keyword>
<dbReference type="InterPro" id="IPR001138">
    <property type="entry name" value="Zn2Cys6_DnaBD"/>
</dbReference>